<sequence>LTETPSSLTLTVEATYAALATQGIKIHVRTSLTDRVGGTHTGADGAAALTDAEAHFVDDELVGLTVKNLTDGSSG</sequence>
<reference evidence="1" key="1">
    <citation type="journal article" date="2014" name="Front. Microbiol.">
        <title>High frequency of phylogenetically diverse reductive dehalogenase-homologous genes in deep subseafloor sedimentary metagenomes.</title>
        <authorList>
            <person name="Kawai M."/>
            <person name="Futagami T."/>
            <person name="Toyoda A."/>
            <person name="Takaki Y."/>
            <person name="Nishi S."/>
            <person name="Hori S."/>
            <person name="Arai W."/>
            <person name="Tsubouchi T."/>
            <person name="Morono Y."/>
            <person name="Uchiyama I."/>
            <person name="Ito T."/>
            <person name="Fujiyama A."/>
            <person name="Inagaki F."/>
            <person name="Takami H."/>
        </authorList>
    </citation>
    <scope>NUCLEOTIDE SEQUENCE</scope>
    <source>
        <strain evidence="1">Expedition CK06-06</strain>
    </source>
</reference>
<proteinExistence type="predicted"/>
<gene>
    <name evidence="1" type="ORF">S03H2_71997</name>
</gene>
<organism evidence="1">
    <name type="scientific">marine sediment metagenome</name>
    <dbReference type="NCBI Taxonomy" id="412755"/>
    <lineage>
        <taxon>unclassified sequences</taxon>
        <taxon>metagenomes</taxon>
        <taxon>ecological metagenomes</taxon>
    </lineage>
</organism>
<feature type="non-terminal residue" evidence="1">
    <location>
        <position position="1"/>
    </location>
</feature>
<dbReference type="EMBL" id="BARU01048442">
    <property type="protein sequence ID" value="GAH96362.1"/>
    <property type="molecule type" value="Genomic_DNA"/>
</dbReference>
<accession>X1JQL3</accession>
<dbReference type="AlphaFoldDB" id="X1JQL3"/>
<name>X1JQL3_9ZZZZ</name>
<evidence type="ECO:0000313" key="1">
    <source>
        <dbReference type="EMBL" id="GAH96362.1"/>
    </source>
</evidence>
<feature type="non-terminal residue" evidence="1">
    <location>
        <position position="75"/>
    </location>
</feature>
<protein>
    <submittedName>
        <fullName evidence="1">Uncharacterized protein</fullName>
    </submittedName>
</protein>
<comment type="caution">
    <text evidence="1">The sequence shown here is derived from an EMBL/GenBank/DDBJ whole genome shotgun (WGS) entry which is preliminary data.</text>
</comment>